<reference evidence="1 2" key="1">
    <citation type="submission" date="2022-01" db="EMBL/GenBank/DDBJ databases">
        <title>A high-quality chromosome-level genome assembly of rohu carp, Labeo rohita.</title>
        <authorList>
            <person name="Arick M.A. II"/>
            <person name="Hsu C.-Y."/>
            <person name="Magbanua Z."/>
            <person name="Pechanova O."/>
            <person name="Grover C."/>
            <person name="Miller E."/>
            <person name="Thrash A."/>
            <person name="Ezzel L."/>
            <person name="Alam S."/>
            <person name="Benzie J."/>
            <person name="Hamilton M."/>
            <person name="Karsi A."/>
            <person name="Lawrence M.L."/>
            <person name="Peterson D.G."/>
        </authorList>
    </citation>
    <scope>NUCLEOTIDE SEQUENCE [LARGE SCALE GENOMIC DNA]</scope>
    <source>
        <strain evidence="2">BAU-BD-2019</strain>
        <tissue evidence="1">Blood</tissue>
    </source>
</reference>
<comment type="caution">
    <text evidence="1">The sequence shown here is derived from an EMBL/GenBank/DDBJ whole genome shotgun (WGS) entry which is preliminary data.</text>
</comment>
<dbReference type="EMBL" id="JACTAM010000016">
    <property type="protein sequence ID" value="KAI2655829.1"/>
    <property type="molecule type" value="Genomic_DNA"/>
</dbReference>
<evidence type="ECO:0000313" key="1">
    <source>
        <dbReference type="EMBL" id="KAI2655829.1"/>
    </source>
</evidence>
<protein>
    <submittedName>
        <fullName evidence="1">Halorhodopsin</fullName>
    </submittedName>
</protein>
<dbReference type="Proteomes" id="UP000830375">
    <property type="component" value="Unassembled WGS sequence"/>
</dbReference>
<name>A0ABQ8LZK7_LABRO</name>
<keyword evidence="2" id="KW-1185">Reference proteome</keyword>
<gene>
    <name evidence="1" type="ORF">H4Q32_024453</name>
</gene>
<accession>A0ABQ8LZK7</accession>
<sequence>MLKSTLLLPLVSVKQVGDLQALVSASCLQFGPNDYRVVFKPRHRYVLKALSTPFRAQVITLLALRNPEDEQGRFKGLPVSKQRLSHRIFDAIALTVSYWSEGPLHQRNGLFLGLAQRSFNW</sequence>
<proteinExistence type="predicted"/>
<organism evidence="1 2">
    <name type="scientific">Labeo rohita</name>
    <name type="common">Indian major carp</name>
    <name type="synonym">Cyprinus rohita</name>
    <dbReference type="NCBI Taxonomy" id="84645"/>
    <lineage>
        <taxon>Eukaryota</taxon>
        <taxon>Metazoa</taxon>
        <taxon>Chordata</taxon>
        <taxon>Craniata</taxon>
        <taxon>Vertebrata</taxon>
        <taxon>Euteleostomi</taxon>
        <taxon>Actinopterygii</taxon>
        <taxon>Neopterygii</taxon>
        <taxon>Teleostei</taxon>
        <taxon>Ostariophysi</taxon>
        <taxon>Cypriniformes</taxon>
        <taxon>Cyprinidae</taxon>
        <taxon>Labeoninae</taxon>
        <taxon>Labeonini</taxon>
        <taxon>Labeo</taxon>
    </lineage>
</organism>
<evidence type="ECO:0000313" key="2">
    <source>
        <dbReference type="Proteomes" id="UP000830375"/>
    </source>
</evidence>